<feature type="region of interest" description="Disordered" evidence="2">
    <location>
        <begin position="38"/>
        <end position="68"/>
    </location>
</feature>
<feature type="compositionally biased region" description="Basic and acidic residues" evidence="2">
    <location>
        <begin position="562"/>
        <end position="585"/>
    </location>
</feature>
<dbReference type="InParanoid" id="B5YN89"/>
<feature type="compositionally biased region" description="Polar residues" evidence="2">
    <location>
        <begin position="57"/>
        <end position="68"/>
    </location>
</feature>
<dbReference type="Proteomes" id="UP000001449">
    <property type="component" value="Chromosome 7"/>
</dbReference>
<dbReference type="SUPFAM" id="SSF52047">
    <property type="entry name" value="RNI-like"/>
    <property type="match status" value="1"/>
</dbReference>
<evidence type="ECO:0000313" key="4">
    <source>
        <dbReference type="Proteomes" id="UP000001449"/>
    </source>
</evidence>
<accession>B5YN89</accession>
<dbReference type="KEGG" id="tps:THAPS_7061"/>
<keyword evidence="1" id="KW-0677">Repeat</keyword>
<dbReference type="InterPro" id="IPR032675">
    <property type="entry name" value="LRR_dom_sf"/>
</dbReference>
<dbReference type="PANTHER" id="PTHR24111:SF0">
    <property type="entry name" value="LEUCINE-RICH REPEAT-CONTAINING PROTEIN"/>
    <property type="match status" value="1"/>
</dbReference>
<feature type="region of interest" description="Disordered" evidence="2">
    <location>
        <begin position="345"/>
        <end position="387"/>
    </location>
</feature>
<dbReference type="InterPro" id="IPR052201">
    <property type="entry name" value="LRR-containing_regulator"/>
</dbReference>
<feature type="region of interest" description="Disordered" evidence="2">
    <location>
        <begin position="435"/>
        <end position="455"/>
    </location>
</feature>
<proteinExistence type="predicted"/>
<evidence type="ECO:0000256" key="1">
    <source>
        <dbReference type="ARBA" id="ARBA00022737"/>
    </source>
</evidence>
<reference evidence="3 4" key="1">
    <citation type="journal article" date="2004" name="Science">
        <title>The genome of the diatom Thalassiosira pseudonana: ecology, evolution, and metabolism.</title>
        <authorList>
            <person name="Armbrust E.V."/>
            <person name="Berges J.A."/>
            <person name="Bowler C."/>
            <person name="Green B.R."/>
            <person name="Martinez D."/>
            <person name="Putnam N.H."/>
            <person name="Zhou S."/>
            <person name="Allen A.E."/>
            <person name="Apt K.E."/>
            <person name="Bechner M."/>
            <person name="Brzezinski M.A."/>
            <person name="Chaal B.K."/>
            <person name="Chiovitti A."/>
            <person name="Davis A.K."/>
            <person name="Demarest M.S."/>
            <person name="Detter J.C."/>
            <person name="Glavina T."/>
            <person name="Goodstein D."/>
            <person name="Hadi M.Z."/>
            <person name="Hellsten U."/>
            <person name="Hildebrand M."/>
            <person name="Jenkins B.D."/>
            <person name="Jurka J."/>
            <person name="Kapitonov V.V."/>
            <person name="Kroger N."/>
            <person name="Lau W.W."/>
            <person name="Lane T.W."/>
            <person name="Larimer F.W."/>
            <person name="Lippmeier J.C."/>
            <person name="Lucas S."/>
            <person name="Medina M."/>
            <person name="Montsant A."/>
            <person name="Obornik M."/>
            <person name="Parker M.S."/>
            <person name="Palenik B."/>
            <person name="Pazour G.J."/>
            <person name="Richardson P.M."/>
            <person name="Rynearson T.A."/>
            <person name="Saito M.A."/>
            <person name="Schwartz D.C."/>
            <person name="Thamatrakoln K."/>
            <person name="Valentin K."/>
            <person name="Vardi A."/>
            <person name="Wilkerson F.P."/>
            <person name="Rokhsar D.S."/>
        </authorList>
    </citation>
    <scope>NUCLEOTIDE SEQUENCE [LARGE SCALE GENOMIC DNA]</scope>
    <source>
        <strain evidence="3 4">CCMP1335</strain>
    </source>
</reference>
<dbReference type="GeneID" id="7450647"/>
<dbReference type="Gene3D" id="3.80.10.10">
    <property type="entry name" value="Ribonuclease Inhibitor"/>
    <property type="match status" value="1"/>
</dbReference>
<feature type="compositionally biased region" description="Low complexity" evidence="2">
    <location>
        <begin position="362"/>
        <end position="374"/>
    </location>
</feature>
<organism evidence="3 4">
    <name type="scientific">Thalassiosira pseudonana</name>
    <name type="common">Marine diatom</name>
    <name type="synonym">Cyclotella nana</name>
    <dbReference type="NCBI Taxonomy" id="35128"/>
    <lineage>
        <taxon>Eukaryota</taxon>
        <taxon>Sar</taxon>
        <taxon>Stramenopiles</taxon>
        <taxon>Ochrophyta</taxon>
        <taxon>Bacillariophyta</taxon>
        <taxon>Coscinodiscophyceae</taxon>
        <taxon>Thalassiosirophycidae</taxon>
        <taxon>Thalassiosirales</taxon>
        <taxon>Thalassiosiraceae</taxon>
        <taxon>Thalassiosira</taxon>
    </lineage>
</organism>
<sequence length="585" mass="63836">MSGAHFEGAAAEASDIAAEKNSVAVLIRGVSNLMVDTSASPDGDHDKPIPYRGFGSPASSETKSDETFCSPTQLRSTALAYSSPKPAVPPRRAIGSRLLSWLDPRKSDIQQLMIKLSAQFEGIGDVTKYDKDDPKHPLNNPDLIREIHFVGRSATDTSIVDLSSFLTNNDTFGAITELWLNNNLISDEGASSIASFLQLPYCALVELWLGQNNIGPVGTALLSAALSSNEGSQLKCLGLYKNPIENGGAGCLAQMLRGNHKLSTVDIHGCMYDGKKSGGDEEMEGYGCKVVKTNDGKEYIARIDMSSQEEKLGYVTDQRLLDAITTFSAFNRINPTREQAIRGLVFRTRKVKPPPPPKATPNGNNDGSGSSDSDNTTKNDCNSEKEHETTVSKFLSDLCTRPSTERLTVEEKRKWKDCEWDRLLEIKEDDSLYRIGEEDSDEEKDMNTGEDHLHPVEGIVQAEERLGRDLDDEVVRTEARKWRDLTMGIAGSTKINSSRKNASSNNNGKKKKSAKSMKSPPQSAFKRSSTSSNDSADDGGTKKKDGGVMSDATIALMQMCDDLEKAEKHPGSEENNNELHTKAAS</sequence>
<dbReference type="eggNOG" id="ENOG502RWJ3">
    <property type="taxonomic scope" value="Eukaryota"/>
</dbReference>
<protein>
    <submittedName>
        <fullName evidence="3">Uncharacterized protein</fullName>
    </submittedName>
</protein>
<dbReference type="HOGENOM" id="CLU_466556_0_0_1"/>
<gene>
    <name evidence="3" type="ORF">THAPS_7061</name>
</gene>
<reference evidence="3 4" key="2">
    <citation type="journal article" date="2008" name="Nature">
        <title>The Phaeodactylum genome reveals the evolutionary history of diatom genomes.</title>
        <authorList>
            <person name="Bowler C."/>
            <person name="Allen A.E."/>
            <person name="Badger J.H."/>
            <person name="Grimwood J."/>
            <person name="Jabbari K."/>
            <person name="Kuo A."/>
            <person name="Maheswari U."/>
            <person name="Martens C."/>
            <person name="Maumus F."/>
            <person name="Otillar R.P."/>
            <person name="Rayko E."/>
            <person name="Salamov A."/>
            <person name="Vandepoele K."/>
            <person name="Beszteri B."/>
            <person name="Gruber A."/>
            <person name="Heijde M."/>
            <person name="Katinka M."/>
            <person name="Mock T."/>
            <person name="Valentin K."/>
            <person name="Verret F."/>
            <person name="Berges J.A."/>
            <person name="Brownlee C."/>
            <person name="Cadoret J.P."/>
            <person name="Chiovitti A."/>
            <person name="Choi C.J."/>
            <person name="Coesel S."/>
            <person name="De Martino A."/>
            <person name="Detter J.C."/>
            <person name="Durkin C."/>
            <person name="Falciatore A."/>
            <person name="Fournet J."/>
            <person name="Haruta M."/>
            <person name="Huysman M.J."/>
            <person name="Jenkins B.D."/>
            <person name="Jiroutova K."/>
            <person name="Jorgensen R.E."/>
            <person name="Joubert Y."/>
            <person name="Kaplan A."/>
            <person name="Kroger N."/>
            <person name="Kroth P.G."/>
            <person name="La Roche J."/>
            <person name="Lindquist E."/>
            <person name="Lommer M."/>
            <person name="Martin-Jezequel V."/>
            <person name="Lopez P.J."/>
            <person name="Lucas S."/>
            <person name="Mangogna M."/>
            <person name="McGinnis K."/>
            <person name="Medlin L.K."/>
            <person name="Montsant A."/>
            <person name="Oudot-Le Secq M.P."/>
            <person name="Napoli C."/>
            <person name="Obornik M."/>
            <person name="Parker M.S."/>
            <person name="Petit J.L."/>
            <person name="Porcel B.M."/>
            <person name="Poulsen N."/>
            <person name="Robison M."/>
            <person name="Rychlewski L."/>
            <person name="Rynearson T.A."/>
            <person name="Schmutz J."/>
            <person name="Shapiro H."/>
            <person name="Siaut M."/>
            <person name="Stanley M."/>
            <person name="Sussman M.R."/>
            <person name="Taylor A.R."/>
            <person name="Vardi A."/>
            <person name="von Dassow P."/>
            <person name="Vyverman W."/>
            <person name="Willis A."/>
            <person name="Wyrwicz L.S."/>
            <person name="Rokhsar D.S."/>
            <person name="Weissenbach J."/>
            <person name="Armbrust E.V."/>
            <person name="Green B.R."/>
            <person name="Van de Peer Y."/>
            <person name="Grigoriev I.V."/>
        </authorList>
    </citation>
    <scope>NUCLEOTIDE SEQUENCE [LARGE SCALE GENOMIC DNA]</scope>
    <source>
        <strain evidence="3 4">CCMP1335</strain>
    </source>
</reference>
<feature type="region of interest" description="Disordered" evidence="2">
    <location>
        <begin position="482"/>
        <end position="585"/>
    </location>
</feature>
<feature type="compositionally biased region" description="Polar residues" evidence="2">
    <location>
        <begin position="520"/>
        <end position="534"/>
    </location>
</feature>
<evidence type="ECO:0000256" key="2">
    <source>
        <dbReference type="SAM" id="MobiDB-lite"/>
    </source>
</evidence>
<keyword evidence="4" id="KW-1185">Reference proteome</keyword>
<dbReference type="PANTHER" id="PTHR24111">
    <property type="entry name" value="LEUCINE-RICH REPEAT-CONTAINING PROTEIN 34"/>
    <property type="match status" value="1"/>
</dbReference>
<dbReference type="RefSeq" id="XP_002295875.1">
    <property type="nucleotide sequence ID" value="XM_002295839.1"/>
</dbReference>
<name>B5YN89_THAPS</name>
<feature type="compositionally biased region" description="Basic and acidic residues" evidence="2">
    <location>
        <begin position="375"/>
        <end position="387"/>
    </location>
</feature>
<feature type="compositionally biased region" description="Low complexity" evidence="2">
    <location>
        <begin position="496"/>
        <end position="507"/>
    </location>
</feature>
<feature type="compositionally biased region" description="Basic and acidic residues" evidence="2">
    <location>
        <begin position="445"/>
        <end position="455"/>
    </location>
</feature>
<dbReference type="AlphaFoldDB" id="B5YN89"/>
<dbReference type="PaxDb" id="35128-Thaps7061"/>
<evidence type="ECO:0000313" key="3">
    <source>
        <dbReference type="EMBL" id="ACI64592.1"/>
    </source>
</evidence>
<dbReference type="SMART" id="SM00368">
    <property type="entry name" value="LRR_RI"/>
    <property type="match status" value="3"/>
</dbReference>
<dbReference type="EMBL" id="CP001160">
    <property type="protein sequence ID" value="ACI64592.1"/>
    <property type="molecule type" value="Genomic_DNA"/>
</dbReference>